<feature type="active site" description="Proton acceptor" evidence="6">
    <location>
        <position position="304"/>
    </location>
</feature>
<dbReference type="GO" id="GO:0006006">
    <property type="term" value="P:glucose metabolic process"/>
    <property type="evidence" value="ECO:0007669"/>
    <property type="project" value="TreeGrafter"/>
</dbReference>
<evidence type="ECO:0000256" key="5">
    <source>
        <dbReference type="PIRNR" id="PIRNR005096"/>
    </source>
</evidence>
<dbReference type="GO" id="GO:0033499">
    <property type="term" value="P:galactose catabolic process via UDP-galactose, Leloir pathway"/>
    <property type="evidence" value="ECO:0007669"/>
    <property type="project" value="TreeGrafter"/>
</dbReference>
<comment type="pathway">
    <text evidence="1 5">Carbohydrate metabolism; hexose metabolism.</text>
</comment>
<feature type="binding site" evidence="8">
    <location>
        <begin position="75"/>
        <end position="76"/>
    </location>
    <ligand>
        <name>beta-D-galactose</name>
        <dbReference type="ChEBI" id="CHEBI:27667"/>
    </ligand>
</feature>
<dbReference type="EMBL" id="JAAKZF010000002">
    <property type="protein sequence ID" value="NGO50205.1"/>
    <property type="molecule type" value="Genomic_DNA"/>
</dbReference>
<evidence type="ECO:0000256" key="4">
    <source>
        <dbReference type="ARBA" id="ARBA00023277"/>
    </source>
</evidence>
<keyword evidence="10" id="KW-1185">Reference proteome</keyword>
<keyword evidence="3 5" id="KW-0413">Isomerase</keyword>
<feature type="binding site" evidence="8">
    <location>
        <begin position="173"/>
        <end position="175"/>
    </location>
    <ligand>
        <name>beta-D-galactose</name>
        <dbReference type="ChEBI" id="CHEBI:27667"/>
    </ligand>
</feature>
<sequence length="339" mass="37433">MADDEVFGTTDEGEAVRRISIAGGGLSAKILGWGAVVQDLRLTGHDAPLVLGFERFEDYPTLTPYFGAMVGRHANRIRNGRFTIAGRRCQIDAEHPEKHGLHGGSNGYFKRIWEFAETGADFVTLSLHDPDGSMGFPGAVDVRCTYRLRNPGVLSIELTATSDAPTLCNLAHHSYFNLDDGGGGDILDHRMSVNASAYLPVDDTLIPTGVVRPVDGTPFDFRMARAVRMESEGEQLEYDHNFCLAAARGPLRQAAWVQGATSGVEMEVWSTEPGLQFYIGQHLNPDAAGLDGRRYKKFSGFCLEPQTWPDSPNRPYFPQATLLPGESYRQTTEYRFRQV</sequence>
<dbReference type="AlphaFoldDB" id="A0A6G4W629"/>
<feature type="binding site" evidence="7">
    <location>
        <position position="239"/>
    </location>
    <ligand>
        <name>beta-D-galactose</name>
        <dbReference type="ChEBI" id="CHEBI:27667"/>
    </ligand>
</feature>
<gene>
    <name evidence="9" type="ORF">G6N73_03260</name>
</gene>
<evidence type="ECO:0000313" key="9">
    <source>
        <dbReference type="EMBL" id="NGO50205.1"/>
    </source>
</evidence>
<evidence type="ECO:0000256" key="7">
    <source>
        <dbReference type="PIRSR" id="PIRSR005096-2"/>
    </source>
</evidence>
<protein>
    <recommendedName>
        <fullName evidence="5">Aldose 1-epimerase</fullName>
        <ecNumber evidence="5">5.1.3.3</ecNumber>
    </recommendedName>
</protein>
<comment type="similarity">
    <text evidence="2 5">Belongs to the aldose epimerase family.</text>
</comment>
<comment type="caution">
    <text evidence="9">The sequence shown here is derived from an EMBL/GenBank/DDBJ whole genome shotgun (WGS) entry which is preliminary data.</text>
</comment>
<dbReference type="InterPro" id="IPR015443">
    <property type="entry name" value="Aldose_1-epimerase"/>
</dbReference>
<accession>A0A6G4W629</accession>
<dbReference type="GO" id="GO:0004034">
    <property type="term" value="F:aldose 1-epimerase activity"/>
    <property type="evidence" value="ECO:0007669"/>
    <property type="project" value="UniProtKB-EC"/>
</dbReference>
<dbReference type="SUPFAM" id="SSF74650">
    <property type="entry name" value="Galactose mutarotase-like"/>
    <property type="match status" value="1"/>
</dbReference>
<reference evidence="9 10" key="1">
    <citation type="submission" date="2020-02" db="EMBL/GenBank/DDBJ databases">
        <title>Genome sequence of strain CCNWXJ40-4.</title>
        <authorList>
            <person name="Gao J."/>
            <person name="Sun J."/>
        </authorList>
    </citation>
    <scope>NUCLEOTIDE SEQUENCE [LARGE SCALE GENOMIC DNA]</scope>
    <source>
        <strain evidence="9 10">CCNWXJ 40-4</strain>
    </source>
</reference>
<dbReference type="PANTHER" id="PTHR10091">
    <property type="entry name" value="ALDOSE-1-EPIMERASE"/>
    <property type="match status" value="1"/>
</dbReference>
<dbReference type="InterPro" id="IPR014718">
    <property type="entry name" value="GH-type_carb-bd"/>
</dbReference>
<comment type="catalytic activity">
    <reaction evidence="5">
        <text>alpha-D-glucose = beta-D-glucose</text>
        <dbReference type="Rhea" id="RHEA:10264"/>
        <dbReference type="ChEBI" id="CHEBI:15903"/>
        <dbReference type="ChEBI" id="CHEBI:17925"/>
        <dbReference type="EC" id="5.1.3.3"/>
    </reaction>
</comment>
<organism evidence="9 10">
    <name type="scientific">Allomesorhizobium camelthorni</name>
    <dbReference type="NCBI Taxonomy" id="475069"/>
    <lineage>
        <taxon>Bacteria</taxon>
        <taxon>Pseudomonadati</taxon>
        <taxon>Pseudomonadota</taxon>
        <taxon>Alphaproteobacteria</taxon>
        <taxon>Hyphomicrobiales</taxon>
        <taxon>Phyllobacteriaceae</taxon>
        <taxon>Allomesorhizobium</taxon>
    </lineage>
</organism>
<dbReference type="Proteomes" id="UP001642900">
    <property type="component" value="Unassembled WGS sequence"/>
</dbReference>
<evidence type="ECO:0000256" key="3">
    <source>
        <dbReference type="ARBA" id="ARBA00023235"/>
    </source>
</evidence>
<evidence type="ECO:0000256" key="2">
    <source>
        <dbReference type="ARBA" id="ARBA00006206"/>
    </source>
</evidence>
<keyword evidence="4 5" id="KW-0119">Carbohydrate metabolism</keyword>
<dbReference type="InterPro" id="IPR011013">
    <property type="entry name" value="Gal_mutarotase_sf_dom"/>
</dbReference>
<dbReference type="PIRSF" id="PIRSF005096">
    <property type="entry name" value="GALM"/>
    <property type="match status" value="1"/>
</dbReference>
<name>A0A6G4W629_9HYPH</name>
<dbReference type="RefSeq" id="WP_165023304.1">
    <property type="nucleotide sequence ID" value="NZ_JAAKZF010000002.1"/>
</dbReference>
<dbReference type="InterPro" id="IPR047215">
    <property type="entry name" value="Galactose_mutarotase-like"/>
</dbReference>
<dbReference type="Gene3D" id="2.70.98.10">
    <property type="match status" value="1"/>
</dbReference>
<dbReference type="GO" id="GO:0030246">
    <property type="term" value="F:carbohydrate binding"/>
    <property type="evidence" value="ECO:0007669"/>
    <property type="project" value="InterPro"/>
</dbReference>
<dbReference type="NCBIfam" id="NF008277">
    <property type="entry name" value="PRK11055.1"/>
    <property type="match status" value="1"/>
</dbReference>
<dbReference type="PANTHER" id="PTHR10091:SF49">
    <property type="entry name" value="ALDOSE 1-EPIMERASE"/>
    <property type="match status" value="1"/>
</dbReference>
<evidence type="ECO:0000256" key="1">
    <source>
        <dbReference type="ARBA" id="ARBA00005028"/>
    </source>
</evidence>
<evidence type="ECO:0000256" key="8">
    <source>
        <dbReference type="PIRSR" id="PIRSR005096-3"/>
    </source>
</evidence>
<dbReference type="UniPathway" id="UPA00242"/>
<dbReference type="EC" id="5.1.3.3" evidence="5"/>
<evidence type="ECO:0000256" key="6">
    <source>
        <dbReference type="PIRSR" id="PIRSR005096-1"/>
    </source>
</evidence>
<dbReference type="InterPro" id="IPR008183">
    <property type="entry name" value="Aldose_1/G6P_1-epimerase"/>
</dbReference>
<dbReference type="Pfam" id="PF01263">
    <property type="entry name" value="Aldose_epim"/>
    <property type="match status" value="1"/>
</dbReference>
<evidence type="ECO:0000313" key="10">
    <source>
        <dbReference type="Proteomes" id="UP001642900"/>
    </source>
</evidence>
<proteinExistence type="inferred from homology"/>
<feature type="active site" description="Proton donor" evidence="6">
    <location>
        <position position="173"/>
    </location>
</feature>
<dbReference type="CDD" id="cd09019">
    <property type="entry name" value="galactose_mutarotase_like"/>
    <property type="match status" value="1"/>
</dbReference>